<evidence type="ECO:0000313" key="3">
    <source>
        <dbReference type="Proteomes" id="UP001598300"/>
    </source>
</evidence>
<evidence type="ECO:0000313" key="2">
    <source>
        <dbReference type="EMBL" id="MFD3959593.1"/>
    </source>
</evidence>
<accession>A0ABW6E8S1</accession>
<protein>
    <recommendedName>
        <fullName evidence="4">Secreted protein</fullName>
    </recommendedName>
</protein>
<proteinExistence type="predicted"/>
<evidence type="ECO:0000256" key="1">
    <source>
        <dbReference type="SAM" id="Phobius"/>
    </source>
</evidence>
<dbReference type="Proteomes" id="UP001598300">
    <property type="component" value="Unassembled WGS sequence"/>
</dbReference>
<gene>
    <name evidence="2" type="ORF">ACFWR3_26400</name>
</gene>
<name>A0ABW6E8S1_9ACTN</name>
<keyword evidence="1" id="KW-1133">Transmembrane helix</keyword>
<keyword evidence="1" id="KW-0472">Membrane</keyword>
<dbReference type="RefSeq" id="WP_070201180.1">
    <property type="nucleotide sequence ID" value="NZ_JBHXNM010000036.1"/>
</dbReference>
<comment type="caution">
    <text evidence="2">The sequence shown here is derived from an EMBL/GenBank/DDBJ whole genome shotgun (WGS) entry which is preliminary data.</text>
</comment>
<feature type="transmembrane region" description="Helical" evidence="1">
    <location>
        <begin position="12"/>
        <end position="35"/>
    </location>
</feature>
<keyword evidence="1" id="KW-0812">Transmembrane</keyword>
<reference evidence="2 3" key="1">
    <citation type="submission" date="2024-09" db="EMBL/GenBank/DDBJ databases">
        <title>The Natural Products Discovery Center: Release of the First 8490 Sequenced Strains for Exploring Actinobacteria Biosynthetic Diversity.</title>
        <authorList>
            <person name="Kalkreuter E."/>
            <person name="Kautsar S.A."/>
            <person name="Yang D."/>
            <person name="Bader C.D."/>
            <person name="Teijaro C.N."/>
            <person name="Fluegel L."/>
            <person name="Davis C.M."/>
            <person name="Simpson J.R."/>
            <person name="Lauterbach L."/>
            <person name="Steele A.D."/>
            <person name="Gui C."/>
            <person name="Meng S."/>
            <person name="Li G."/>
            <person name="Viehrig K."/>
            <person name="Ye F."/>
            <person name="Su P."/>
            <person name="Kiefer A.F."/>
            <person name="Nichols A."/>
            <person name="Cepeda A.J."/>
            <person name="Yan W."/>
            <person name="Fan B."/>
            <person name="Jiang Y."/>
            <person name="Adhikari A."/>
            <person name="Zheng C.-J."/>
            <person name="Schuster L."/>
            <person name="Cowan T.M."/>
            <person name="Smanski M.J."/>
            <person name="Chevrette M.G."/>
            <person name="De Carvalho L.P.S."/>
            <person name="Shen B."/>
        </authorList>
    </citation>
    <scope>NUCLEOTIDE SEQUENCE [LARGE SCALE GENOMIC DNA]</scope>
    <source>
        <strain evidence="2 3">NPDC058584</strain>
    </source>
</reference>
<organism evidence="2 3">
    <name type="scientific">Streptomyces bacillaris</name>
    <dbReference type="NCBI Taxonomy" id="68179"/>
    <lineage>
        <taxon>Bacteria</taxon>
        <taxon>Bacillati</taxon>
        <taxon>Actinomycetota</taxon>
        <taxon>Actinomycetes</taxon>
        <taxon>Kitasatosporales</taxon>
        <taxon>Streptomycetaceae</taxon>
        <taxon>Streptomyces</taxon>
    </lineage>
</organism>
<evidence type="ECO:0008006" key="4">
    <source>
        <dbReference type="Google" id="ProtNLM"/>
    </source>
</evidence>
<sequence>MERKLQEVADLVHALLALWLPAAGLMAVVCAVLVADRALFNRQLRRITAAQQHLVRPEDLTVDAQVLLARAQRAMTVVLDSKVHREQWIDAQRNEVAFPRQEWAIAQGLRDYSRVARKGQRAEQETDNALVAELLASRRQVLATSLYGIERRVMALEAYAAQVAEADARFAEVREIERLAAGGDELLGLLARTAADDLAVAEIDALTGEAAVVASTFSKALESAKQAAAVALPLPGAE</sequence>
<keyword evidence="3" id="KW-1185">Reference proteome</keyword>
<dbReference type="EMBL" id="JBHXPM010000029">
    <property type="protein sequence ID" value="MFD3959593.1"/>
    <property type="molecule type" value="Genomic_DNA"/>
</dbReference>